<comment type="caution">
    <text evidence="2">The sequence shown here is derived from an EMBL/GenBank/DDBJ whole genome shotgun (WGS) entry which is preliminary data.</text>
</comment>
<evidence type="ECO:0000313" key="3">
    <source>
        <dbReference type="Proteomes" id="UP001194746"/>
    </source>
</evidence>
<dbReference type="EMBL" id="VCAU01000202">
    <property type="protein sequence ID" value="KAF9882926.1"/>
    <property type="molecule type" value="Genomic_DNA"/>
</dbReference>
<proteinExistence type="predicted"/>
<organism evidence="2 3">
    <name type="scientific">Aspergillus nanangensis</name>
    <dbReference type="NCBI Taxonomy" id="2582783"/>
    <lineage>
        <taxon>Eukaryota</taxon>
        <taxon>Fungi</taxon>
        <taxon>Dikarya</taxon>
        <taxon>Ascomycota</taxon>
        <taxon>Pezizomycotina</taxon>
        <taxon>Eurotiomycetes</taxon>
        <taxon>Eurotiomycetidae</taxon>
        <taxon>Eurotiales</taxon>
        <taxon>Aspergillaceae</taxon>
        <taxon>Aspergillus</taxon>
        <taxon>Aspergillus subgen. Circumdati</taxon>
    </lineage>
</organism>
<reference evidence="2" key="1">
    <citation type="journal article" date="2019" name="Beilstein J. Org. Chem.">
        <title>Nanangenines: drimane sesquiterpenoids as the dominant metabolite cohort of a novel Australian fungus, Aspergillus nanangensis.</title>
        <authorList>
            <person name="Lacey H.J."/>
            <person name="Gilchrist C.L.M."/>
            <person name="Crombie A."/>
            <person name="Kalaitzis J.A."/>
            <person name="Vuong D."/>
            <person name="Rutledge P.J."/>
            <person name="Turner P."/>
            <person name="Pitt J.I."/>
            <person name="Lacey E."/>
            <person name="Chooi Y.H."/>
            <person name="Piggott A.M."/>
        </authorList>
    </citation>
    <scope>NUCLEOTIDE SEQUENCE</scope>
    <source>
        <strain evidence="2">MST-FP2251</strain>
    </source>
</reference>
<feature type="chain" id="PRO_5042143262" evidence="1">
    <location>
        <begin position="25"/>
        <end position="161"/>
    </location>
</feature>
<accession>A0AAD4GN26</accession>
<feature type="signal peptide" evidence="1">
    <location>
        <begin position="1"/>
        <end position="24"/>
    </location>
</feature>
<dbReference type="Proteomes" id="UP001194746">
    <property type="component" value="Unassembled WGS sequence"/>
</dbReference>
<sequence length="161" mass="17409">MAHDCGYEALVLCVLTLASTHGIADRVFRRLCQMYNKQTDGCGVVRYCTHVPQTLSIAAGFIGVYFPRMRPDDMKTFAHYIYRLRGTAGALVPQSSLPSISAVTTEPSLVRCTSGEVETTRYCGGTATLGCDQTAASVKALSRQVTADVLLISDSGMRSLF</sequence>
<protein>
    <submittedName>
        <fullName evidence="2">Uncharacterized protein</fullName>
    </submittedName>
</protein>
<evidence type="ECO:0000256" key="1">
    <source>
        <dbReference type="SAM" id="SignalP"/>
    </source>
</evidence>
<gene>
    <name evidence="2" type="ORF">FE257_004882</name>
</gene>
<name>A0AAD4GN26_ASPNN</name>
<keyword evidence="3" id="KW-1185">Reference proteome</keyword>
<reference evidence="2" key="2">
    <citation type="submission" date="2020-02" db="EMBL/GenBank/DDBJ databases">
        <authorList>
            <person name="Gilchrist C.L.M."/>
            <person name="Chooi Y.-H."/>
        </authorList>
    </citation>
    <scope>NUCLEOTIDE SEQUENCE</scope>
    <source>
        <strain evidence="2">MST-FP2251</strain>
    </source>
</reference>
<keyword evidence="1" id="KW-0732">Signal</keyword>
<evidence type="ECO:0000313" key="2">
    <source>
        <dbReference type="EMBL" id="KAF9882926.1"/>
    </source>
</evidence>
<dbReference type="AlphaFoldDB" id="A0AAD4GN26"/>